<name>A0A9D4RHL0_DREPO</name>
<accession>A0A9D4RHL0</accession>
<protein>
    <submittedName>
        <fullName evidence="1">Uncharacterized protein</fullName>
    </submittedName>
</protein>
<evidence type="ECO:0000313" key="1">
    <source>
        <dbReference type="EMBL" id="KAH3867838.1"/>
    </source>
</evidence>
<comment type="caution">
    <text evidence="1">The sequence shown here is derived from an EMBL/GenBank/DDBJ whole genome shotgun (WGS) entry which is preliminary data.</text>
</comment>
<evidence type="ECO:0000313" key="2">
    <source>
        <dbReference type="Proteomes" id="UP000828390"/>
    </source>
</evidence>
<reference evidence="1" key="1">
    <citation type="journal article" date="2019" name="bioRxiv">
        <title>The Genome of the Zebra Mussel, Dreissena polymorpha: A Resource for Invasive Species Research.</title>
        <authorList>
            <person name="McCartney M.A."/>
            <person name="Auch B."/>
            <person name="Kono T."/>
            <person name="Mallez S."/>
            <person name="Zhang Y."/>
            <person name="Obille A."/>
            <person name="Becker A."/>
            <person name="Abrahante J.E."/>
            <person name="Garbe J."/>
            <person name="Badalamenti J.P."/>
            <person name="Herman A."/>
            <person name="Mangelson H."/>
            <person name="Liachko I."/>
            <person name="Sullivan S."/>
            <person name="Sone E.D."/>
            <person name="Koren S."/>
            <person name="Silverstein K.A.T."/>
            <person name="Beckman K.B."/>
            <person name="Gohl D.M."/>
        </authorList>
    </citation>
    <scope>NUCLEOTIDE SEQUENCE</scope>
    <source>
        <strain evidence="1">Duluth1</strain>
        <tissue evidence="1">Whole animal</tissue>
    </source>
</reference>
<dbReference type="AlphaFoldDB" id="A0A9D4RHL0"/>
<proteinExistence type="predicted"/>
<dbReference type="EMBL" id="JAIWYP010000002">
    <property type="protein sequence ID" value="KAH3867838.1"/>
    <property type="molecule type" value="Genomic_DNA"/>
</dbReference>
<keyword evidence="2" id="KW-1185">Reference proteome</keyword>
<sequence>MFTSIFEDFFKGHQGIVASDWVLLCISQMVVGGNQNLQNVFFLVSHLENVTGE</sequence>
<dbReference type="Proteomes" id="UP000828390">
    <property type="component" value="Unassembled WGS sequence"/>
</dbReference>
<organism evidence="1 2">
    <name type="scientific">Dreissena polymorpha</name>
    <name type="common">Zebra mussel</name>
    <name type="synonym">Mytilus polymorpha</name>
    <dbReference type="NCBI Taxonomy" id="45954"/>
    <lineage>
        <taxon>Eukaryota</taxon>
        <taxon>Metazoa</taxon>
        <taxon>Spiralia</taxon>
        <taxon>Lophotrochozoa</taxon>
        <taxon>Mollusca</taxon>
        <taxon>Bivalvia</taxon>
        <taxon>Autobranchia</taxon>
        <taxon>Heteroconchia</taxon>
        <taxon>Euheterodonta</taxon>
        <taxon>Imparidentia</taxon>
        <taxon>Neoheterodontei</taxon>
        <taxon>Myida</taxon>
        <taxon>Dreissenoidea</taxon>
        <taxon>Dreissenidae</taxon>
        <taxon>Dreissena</taxon>
    </lineage>
</organism>
<reference evidence="1" key="2">
    <citation type="submission" date="2020-11" db="EMBL/GenBank/DDBJ databases">
        <authorList>
            <person name="McCartney M.A."/>
            <person name="Auch B."/>
            <person name="Kono T."/>
            <person name="Mallez S."/>
            <person name="Becker A."/>
            <person name="Gohl D.M."/>
            <person name="Silverstein K.A.T."/>
            <person name="Koren S."/>
            <person name="Bechman K.B."/>
            <person name="Herman A."/>
            <person name="Abrahante J.E."/>
            <person name="Garbe J."/>
        </authorList>
    </citation>
    <scope>NUCLEOTIDE SEQUENCE</scope>
    <source>
        <strain evidence="1">Duluth1</strain>
        <tissue evidence="1">Whole animal</tissue>
    </source>
</reference>
<gene>
    <name evidence="1" type="ORF">DPMN_030975</name>
</gene>